<dbReference type="InterPro" id="IPR039261">
    <property type="entry name" value="FNR_nucleotide-bd"/>
</dbReference>
<dbReference type="Pfam" id="PF08021">
    <property type="entry name" value="FAD_binding_9"/>
    <property type="match status" value="1"/>
</dbReference>
<gene>
    <name evidence="2" type="ORF">ACFP3R_33660</name>
</gene>
<dbReference type="CDD" id="cd06193">
    <property type="entry name" value="siderophore_interacting"/>
    <property type="match status" value="1"/>
</dbReference>
<dbReference type="InterPro" id="IPR007037">
    <property type="entry name" value="SIP_rossman_dom"/>
</dbReference>
<dbReference type="PROSITE" id="PS51384">
    <property type="entry name" value="FAD_FR"/>
    <property type="match status" value="1"/>
</dbReference>
<dbReference type="InterPro" id="IPR017927">
    <property type="entry name" value="FAD-bd_FR_type"/>
</dbReference>
<dbReference type="PANTHER" id="PTHR30157:SF0">
    <property type="entry name" value="NADPH-DEPENDENT FERRIC-CHELATE REDUCTASE"/>
    <property type="match status" value="1"/>
</dbReference>
<dbReference type="Gene3D" id="2.40.30.10">
    <property type="entry name" value="Translation factors"/>
    <property type="match status" value="1"/>
</dbReference>
<reference evidence="3" key="1">
    <citation type="journal article" date="2019" name="Int. J. Syst. Evol. Microbiol.">
        <title>The Global Catalogue of Microorganisms (GCM) 10K type strain sequencing project: providing services to taxonomists for standard genome sequencing and annotation.</title>
        <authorList>
            <consortium name="The Broad Institute Genomics Platform"/>
            <consortium name="The Broad Institute Genome Sequencing Center for Infectious Disease"/>
            <person name="Wu L."/>
            <person name="Ma J."/>
        </authorList>
    </citation>
    <scope>NUCLEOTIDE SEQUENCE [LARGE SCALE GENOMIC DNA]</scope>
    <source>
        <strain evidence="3">CGMCC 4.7246</strain>
    </source>
</reference>
<dbReference type="Proteomes" id="UP001596220">
    <property type="component" value="Unassembled WGS sequence"/>
</dbReference>
<dbReference type="InterPro" id="IPR017938">
    <property type="entry name" value="Riboflavin_synthase-like_b-brl"/>
</dbReference>
<proteinExistence type="predicted"/>
<dbReference type="EMBL" id="JBHSQO010000059">
    <property type="protein sequence ID" value="MFC6094240.1"/>
    <property type="molecule type" value="Genomic_DNA"/>
</dbReference>
<organism evidence="2 3">
    <name type="scientific">Saccharothrix lopnurensis</name>
    <dbReference type="NCBI Taxonomy" id="1670621"/>
    <lineage>
        <taxon>Bacteria</taxon>
        <taxon>Bacillati</taxon>
        <taxon>Actinomycetota</taxon>
        <taxon>Actinomycetes</taxon>
        <taxon>Pseudonocardiales</taxon>
        <taxon>Pseudonocardiaceae</taxon>
        <taxon>Saccharothrix</taxon>
    </lineage>
</organism>
<evidence type="ECO:0000313" key="3">
    <source>
        <dbReference type="Proteomes" id="UP001596220"/>
    </source>
</evidence>
<dbReference type="Pfam" id="PF04954">
    <property type="entry name" value="SIP"/>
    <property type="match status" value="1"/>
</dbReference>
<dbReference type="SUPFAM" id="SSF63380">
    <property type="entry name" value="Riboflavin synthase domain-like"/>
    <property type="match status" value="1"/>
</dbReference>
<dbReference type="Gene3D" id="3.40.50.80">
    <property type="entry name" value="Nucleotide-binding domain of ferredoxin-NADP reductase (FNR) module"/>
    <property type="match status" value="1"/>
</dbReference>
<feature type="domain" description="FAD-binding FR-type" evidence="1">
    <location>
        <begin position="1"/>
        <end position="125"/>
    </location>
</feature>
<name>A0ABW1PF33_9PSEU</name>
<dbReference type="RefSeq" id="WP_380642301.1">
    <property type="nucleotide sequence ID" value="NZ_JBHSQO010000059.1"/>
</dbReference>
<dbReference type="InterPro" id="IPR013113">
    <property type="entry name" value="SIP_FAD-bd"/>
</dbReference>
<comment type="caution">
    <text evidence="2">The sequence shown here is derived from an EMBL/GenBank/DDBJ whole genome shotgun (WGS) entry which is preliminary data.</text>
</comment>
<sequence length="269" mass="29603">MAHHGQVVRTEWIAPGMIRVVLGGNGLADFATGPHTDSYVKLIFPQEGVTYPEPFDLAAARESLPRDRWPRTRTYTVRRWDPDARELWIDFVVHGDSGIAGPWAARARPGDVLRFAGPGGAYAPDPATDWHLLAGDESAWPAIAAAVEALPAGARATVLVEVDGPADRQVVSTAGDVDLVWLHRAGRPRGRAVVEAVGKLDFPAGAVQVFVHGEATMVKELRGHLRLDRGVPRERMSISGYWRLGADEDGWQSSKREWNQQVEQEQERE</sequence>
<dbReference type="InterPro" id="IPR039374">
    <property type="entry name" value="SIP_fam"/>
</dbReference>
<keyword evidence="3" id="KW-1185">Reference proteome</keyword>
<evidence type="ECO:0000313" key="2">
    <source>
        <dbReference type="EMBL" id="MFC6094240.1"/>
    </source>
</evidence>
<dbReference type="PANTHER" id="PTHR30157">
    <property type="entry name" value="FERRIC REDUCTASE, NADPH-DEPENDENT"/>
    <property type="match status" value="1"/>
</dbReference>
<accession>A0ABW1PF33</accession>
<protein>
    <submittedName>
        <fullName evidence="2">Siderophore-interacting protein</fullName>
    </submittedName>
</protein>
<evidence type="ECO:0000259" key="1">
    <source>
        <dbReference type="PROSITE" id="PS51384"/>
    </source>
</evidence>